<name>A0A8J6M1S9_9FIRM</name>
<comment type="similarity">
    <text evidence="1 4">Belongs to the DNA mismatch repair MutL/HexB family.</text>
</comment>
<keyword evidence="3 4" id="KW-0234">DNA repair</keyword>
<dbReference type="EMBL" id="JACOPN010000005">
    <property type="protein sequence ID" value="MBC5717299.1"/>
    <property type="molecule type" value="Genomic_DNA"/>
</dbReference>
<dbReference type="NCBIfam" id="TIGR00585">
    <property type="entry name" value="mutl"/>
    <property type="match status" value="1"/>
</dbReference>
<feature type="domain" description="MutL C-terminal dimerisation" evidence="6">
    <location>
        <begin position="508"/>
        <end position="647"/>
    </location>
</feature>
<keyword evidence="8" id="KW-0378">Hydrolase</keyword>
<dbReference type="SUPFAM" id="SSF55874">
    <property type="entry name" value="ATPase domain of HSP90 chaperone/DNA topoisomerase II/histidine kinase"/>
    <property type="match status" value="1"/>
</dbReference>
<evidence type="ECO:0000256" key="1">
    <source>
        <dbReference type="ARBA" id="ARBA00006082"/>
    </source>
</evidence>
<dbReference type="InterPro" id="IPR014762">
    <property type="entry name" value="DNA_mismatch_repair_CS"/>
</dbReference>
<dbReference type="CDD" id="cd00782">
    <property type="entry name" value="MutL_Trans"/>
    <property type="match status" value="1"/>
</dbReference>
<dbReference type="CDD" id="cd16926">
    <property type="entry name" value="HATPase_MutL-MLH-PMS-like"/>
    <property type="match status" value="1"/>
</dbReference>
<dbReference type="SMART" id="SM00853">
    <property type="entry name" value="MutL_C"/>
    <property type="match status" value="1"/>
</dbReference>
<dbReference type="InterPro" id="IPR036890">
    <property type="entry name" value="HATPase_C_sf"/>
</dbReference>
<keyword evidence="2 4" id="KW-0227">DNA damage</keyword>
<dbReference type="GO" id="GO:0005524">
    <property type="term" value="F:ATP binding"/>
    <property type="evidence" value="ECO:0007669"/>
    <property type="project" value="InterPro"/>
</dbReference>
<evidence type="ECO:0000259" key="6">
    <source>
        <dbReference type="SMART" id="SM00853"/>
    </source>
</evidence>
<evidence type="ECO:0000256" key="4">
    <source>
        <dbReference type="HAMAP-Rule" id="MF_00149"/>
    </source>
</evidence>
<dbReference type="HAMAP" id="MF_00149">
    <property type="entry name" value="DNA_mis_repair"/>
    <property type="match status" value="1"/>
</dbReference>
<dbReference type="GO" id="GO:0004519">
    <property type="term" value="F:endonuclease activity"/>
    <property type="evidence" value="ECO:0007669"/>
    <property type="project" value="UniProtKB-KW"/>
</dbReference>
<dbReference type="FunFam" id="3.30.565.10:FF:000003">
    <property type="entry name" value="DNA mismatch repair endonuclease MutL"/>
    <property type="match status" value="1"/>
</dbReference>
<dbReference type="Pfam" id="PF13589">
    <property type="entry name" value="HATPase_c_3"/>
    <property type="match status" value="1"/>
</dbReference>
<keyword evidence="9" id="KW-1185">Reference proteome</keyword>
<dbReference type="InterPro" id="IPR020568">
    <property type="entry name" value="Ribosomal_Su5_D2-typ_SF"/>
</dbReference>
<evidence type="ECO:0000256" key="2">
    <source>
        <dbReference type="ARBA" id="ARBA00022763"/>
    </source>
</evidence>
<dbReference type="InterPro" id="IPR002099">
    <property type="entry name" value="MutL/Mlh/PMS"/>
</dbReference>
<evidence type="ECO:0000256" key="3">
    <source>
        <dbReference type="ARBA" id="ARBA00023204"/>
    </source>
</evidence>
<dbReference type="Proteomes" id="UP000602260">
    <property type="component" value="Unassembled WGS sequence"/>
</dbReference>
<feature type="region of interest" description="Disordered" evidence="5">
    <location>
        <begin position="332"/>
        <end position="444"/>
    </location>
</feature>
<feature type="compositionally biased region" description="Pro residues" evidence="5">
    <location>
        <begin position="383"/>
        <end position="394"/>
    </location>
</feature>
<evidence type="ECO:0000313" key="8">
    <source>
        <dbReference type="EMBL" id="MBC5717299.1"/>
    </source>
</evidence>
<accession>A0A8J6M1S9</accession>
<dbReference type="PANTHER" id="PTHR10073">
    <property type="entry name" value="DNA MISMATCH REPAIR PROTEIN MLH, PMS, MUTL"/>
    <property type="match status" value="1"/>
</dbReference>
<dbReference type="InterPro" id="IPR013507">
    <property type="entry name" value="DNA_mismatch_S5_2-like"/>
</dbReference>
<feature type="compositionally biased region" description="Polar residues" evidence="5">
    <location>
        <begin position="349"/>
        <end position="358"/>
    </location>
</feature>
<keyword evidence="8" id="KW-0540">Nuclease</keyword>
<dbReference type="GO" id="GO:0030983">
    <property type="term" value="F:mismatched DNA binding"/>
    <property type="evidence" value="ECO:0007669"/>
    <property type="project" value="InterPro"/>
</dbReference>
<organism evidence="8 9">
    <name type="scientific">Flintibacter faecis</name>
    <dbReference type="NCBI Taxonomy" id="2763047"/>
    <lineage>
        <taxon>Bacteria</taxon>
        <taxon>Bacillati</taxon>
        <taxon>Bacillota</taxon>
        <taxon>Clostridia</taxon>
        <taxon>Eubacteriales</taxon>
        <taxon>Flintibacter</taxon>
    </lineage>
</organism>
<protein>
    <recommendedName>
        <fullName evidence="4">DNA mismatch repair protein MutL</fullName>
    </recommendedName>
</protein>
<comment type="function">
    <text evidence="4">This protein is involved in the repair of mismatches in DNA. It is required for dam-dependent methyl-directed DNA mismatch repair. May act as a 'molecular matchmaker', a protein that promotes the formation of a stable complex between two or more DNA-binding proteins in an ATP-dependent manner without itself being part of a final effector complex.</text>
</comment>
<proteinExistence type="inferred from homology"/>
<evidence type="ECO:0000259" key="7">
    <source>
        <dbReference type="SMART" id="SM01340"/>
    </source>
</evidence>
<keyword evidence="8" id="KW-0255">Endonuclease</keyword>
<dbReference type="SUPFAM" id="SSF54211">
    <property type="entry name" value="Ribosomal protein S5 domain 2-like"/>
    <property type="match status" value="1"/>
</dbReference>
<dbReference type="AlphaFoldDB" id="A0A8J6M1S9"/>
<dbReference type="Pfam" id="PF08676">
    <property type="entry name" value="MutL_C"/>
    <property type="match status" value="1"/>
</dbReference>
<dbReference type="InterPro" id="IPR014721">
    <property type="entry name" value="Ribsml_uS5_D2-typ_fold_subgr"/>
</dbReference>
<dbReference type="Gene3D" id="3.30.230.10">
    <property type="match status" value="1"/>
</dbReference>
<dbReference type="GO" id="GO:0016887">
    <property type="term" value="F:ATP hydrolysis activity"/>
    <property type="evidence" value="ECO:0007669"/>
    <property type="project" value="InterPro"/>
</dbReference>
<feature type="domain" description="DNA mismatch repair protein S5" evidence="7">
    <location>
        <begin position="209"/>
        <end position="327"/>
    </location>
</feature>
<dbReference type="InterPro" id="IPR042121">
    <property type="entry name" value="MutL_C_regsub"/>
</dbReference>
<dbReference type="Gene3D" id="3.30.565.10">
    <property type="entry name" value="Histidine kinase-like ATPase, C-terminal domain"/>
    <property type="match status" value="1"/>
</dbReference>
<dbReference type="GO" id="GO:0006298">
    <property type="term" value="P:mismatch repair"/>
    <property type="evidence" value="ECO:0007669"/>
    <property type="project" value="UniProtKB-UniRule"/>
</dbReference>
<dbReference type="RefSeq" id="WP_186878585.1">
    <property type="nucleotide sequence ID" value="NZ_JACOPN010000005.1"/>
</dbReference>
<evidence type="ECO:0000313" key="9">
    <source>
        <dbReference type="Proteomes" id="UP000602260"/>
    </source>
</evidence>
<dbReference type="InterPro" id="IPR037198">
    <property type="entry name" value="MutL_C_sf"/>
</dbReference>
<dbReference type="SMART" id="SM01340">
    <property type="entry name" value="DNA_mis_repair"/>
    <property type="match status" value="1"/>
</dbReference>
<dbReference type="GO" id="GO:0140664">
    <property type="term" value="F:ATP-dependent DNA damage sensor activity"/>
    <property type="evidence" value="ECO:0007669"/>
    <property type="project" value="InterPro"/>
</dbReference>
<dbReference type="InterPro" id="IPR014790">
    <property type="entry name" value="MutL_C"/>
</dbReference>
<reference evidence="8" key="1">
    <citation type="submission" date="2020-08" db="EMBL/GenBank/DDBJ databases">
        <title>Genome public.</title>
        <authorList>
            <person name="Liu C."/>
            <person name="Sun Q."/>
        </authorList>
    </citation>
    <scope>NUCLEOTIDE SEQUENCE</scope>
    <source>
        <strain evidence="8">BX5</strain>
    </source>
</reference>
<dbReference type="InterPro" id="IPR042120">
    <property type="entry name" value="MutL_C_dimsub"/>
</dbReference>
<dbReference type="InterPro" id="IPR020667">
    <property type="entry name" value="DNA_mismatch_repair_MutL"/>
</dbReference>
<feature type="region of interest" description="Disordered" evidence="5">
    <location>
        <begin position="468"/>
        <end position="502"/>
    </location>
</feature>
<dbReference type="PROSITE" id="PS00058">
    <property type="entry name" value="DNA_MISMATCH_REPAIR_1"/>
    <property type="match status" value="1"/>
</dbReference>
<dbReference type="GO" id="GO:0032300">
    <property type="term" value="C:mismatch repair complex"/>
    <property type="evidence" value="ECO:0007669"/>
    <property type="project" value="InterPro"/>
</dbReference>
<dbReference type="Gene3D" id="3.30.1540.20">
    <property type="entry name" value="MutL, C-terminal domain, dimerisation subdomain"/>
    <property type="match status" value="1"/>
</dbReference>
<dbReference type="PANTHER" id="PTHR10073:SF12">
    <property type="entry name" value="DNA MISMATCH REPAIR PROTEIN MLH1"/>
    <property type="match status" value="1"/>
</dbReference>
<evidence type="ECO:0000256" key="5">
    <source>
        <dbReference type="SAM" id="MobiDB-lite"/>
    </source>
</evidence>
<dbReference type="Pfam" id="PF01119">
    <property type="entry name" value="DNA_mis_repair"/>
    <property type="match status" value="1"/>
</dbReference>
<gene>
    <name evidence="4 8" type="primary">mutL</name>
    <name evidence="8" type="ORF">H8S55_08210</name>
</gene>
<sequence length="689" mass="73329">MSVITVLDPHVADLIAAGEVVERPASAAKELIENAVDAGASAVTVEIAHGGMTFLRVTDDGGGIPADQLKTAFLRHATSKLHSARDLEAIGTLGFRGEALAAICAVSRMEVLTCTADAPLGASLTVEGGVFGQVEEAGCPQGTTMVVRDLFYNTPARQKFLKKDAAEGAAVFAVVQKAALSHPEVSFHFIRDGKQELMTPGDGQLKSAVYAVLGRELALGLRPVQSAGEEMTVTGFVSMPACCRASRSWQFFFVNGRPVKSPLMTAAVEQAYQNQKMVGKFPGCVLHLDIRRSAVDVNVHPAKSEVKFGSERQVFSAVYHAVLSALEADRSRPQVELKPKPIPGVRSVDQVTEQQLTITPRPAAAQKPVGAAVPSGPASVAPSPRPASPKPVSPPVNLRVQDSTYRPLTRVSPVPAGPVEKKPEVSVPSPVSPAQPAAFATAEKPHVENLEPKEPERPVGAAIPEKPAGAAVSEKNVGAAVPSSPVPQESVGAAGPGSPSPEELPWRMVGEVLHTYIVVEQGDRVFFIDKHAAHERMNFDRMKAQGYDPMAQTLLSPVLCRLPAQEQAVLLAHQELLGQFGFDVDQLGDALAVRQAPFDVDVGDIEATLSELAQRLLTTGDADPAAARDELLHTMACKAAIKGGWKTSDQELERVARAVMSGQVKYCPHGRPVAIELTQKELEKQFKRI</sequence>
<feature type="compositionally biased region" description="Low complexity" evidence="5">
    <location>
        <begin position="367"/>
        <end position="382"/>
    </location>
</feature>
<dbReference type="InterPro" id="IPR038973">
    <property type="entry name" value="MutL/Mlh/Pms-like"/>
</dbReference>
<dbReference type="Gene3D" id="3.30.1370.100">
    <property type="entry name" value="MutL, C-terminal domain, regulatory subdomain"/>
    <property type="match status" value="1"/>
</dbReference>
<comment type="caution">
    <text evidence="8">The sequence shown here is derived from an EMBL/GenBank/DDBJ whole genome shotgun (WGS) entry which is preliminary data.</text>
</comment>
<dbReference type="SUPFAM" id="SSF118116">
    <property type="entry name" value="DNA mismatch repair protein MutL"/>
    <property type="match status" value="1"/>
</dbReference>